<proteinExistence type="predicted"/>
<dbReference type="AlphaFoldDB" id="D9PGW7"/>
<sequence length="59" mass="5716">MASRLFFGHPPADTTIGQGGDPAPLPHLGLLLGPTTVSSGSGAPSLPLLTASGAGTIVH</sequence>
<feature type="non-terminal residue" evidence="2">
    <location>
        <position position="59"/>
    </location>
</feature>
<reference evidence="2" key="2">
    <citation type="journal article" date="2011" name="Microb. Ecol.">
        <title>Taxonomic and Functional Metagenomic Profiling of the Microbial Community in the Anoxic Sediment of a Sub-saline Shallow Lake (Laguna de Carrizo, Central Spain).</title>
        <authorList>
            <person name="Ferrer M."/>
            <person name="Guazzaroni M.E."/>
            <person name="Richter M."/>
            <person name="Garcia-Salamanca A."/>
            <person name="Yarza P."/>
            <person name="Suarez-Suarez A."/>
            <person name="Solano J."/>
            <person name="Alcaide M."/>
            <person name="van Dillewijn P."/>
            <person name="Molina-Henares M.A."/>
            <person name="Lopez-Cortes N."/>
            <person name="Al-Ramahi Y."/>
            <person name="Guerrero C."/>
            <person name="Acosta A."/>
            <person name="de Eugenio L.I."/>
            <person name="Martinez V."/>
            <person name="Marques S."/>
            <person name="Rojo F."/>
            <person name="Santero E."/>
            <person name="Genilloud O."/>
            <person name="Perez-Perez J."/>
            <person name="Rossello-Mora R."/>
            <person name="Ramos J.L."/>
        </authorList>
    </citation>
    <scope>NUCLEOTIDE SEQUENCE</scope>
</reference>
<protein>
    <submittedName>
        <fullName evidence="2">Uncharacterized protein</fullName>
    </submittedName>
</protein>
<evidence type="ECO:0000256" key="1">
    <source>
        <dbReference type="SAM" id="MobiDB-lite"/>
    </source>
</evidence>
<evidence type="ECO:0000313" key="2">
    <source>
        <dbReference type="EMBL" id="EFK97198.1"/>
    </source>
</evidence>
<name>D9PGW7_9ZZZZ</name>
<feature type="compositionally biased region" description="Low complexity" evidence="1">
    <location>
        <begin position="26"/>
        <end position="49"/>
    </location>
</feature>
<organism evidence="2">
    <name type="scientific">sediment metagenome</name>
    <dbReference type="NCBI Taxonomy" id="749907"/>
    <lineage>
        <taxon>unclassified sequences</taxon>
        <taxon>metagenomes</taxon>
        <taxon>ecological metagenomes</taxon>
    </lineage>
</organism>
<dbReference type="EMBL" id="ADZX01000330">
    <property type="protein sequence ID" value="EFK97198.1"/>
    <property type="molecule type" value="Genomic_DNA"/>
</dbReference>
<gene>
    <name evidence="2" type="ORF">LDC_0764</name>
</gene>
<feature type="region of interest" description="Disordered" evidence="1">
    <location>
        <begin position="1"/>
        <end position="59"/>
    </location>
</feature>
<comment type="caution">
    <text evidence="2">The sequence shown here is derived from an EMBL/GenBank/DDBJ whole genome shotgun (WGS) entry which is preliminary data.</text>
</comment>
<reference evidence="2" key="1">
    <citation type="submission" date="2010-07" db="EMBL/GenBank/DDBJ databases">
        <authorList>
            <consortium name="CONSOLIDER consortium CSD2007-00005"/>
            <person name="Guazzaroni M.-E."/>
            <person name="Richter M."/>
            <person name="Garcia-Salamanca A."/>
            <person name="Yarza P."/>
            <person name="Ferrer M."/>
        </authorList>
    </citation>
    <scope>NUCLEOTIDE SEQUENCE</scope>
</reference>
<accession>D9PGW7</accession>